<dbReference type="FunFam" id="3.30.450.40:FF:000047">
    <property type="entry name" value="IclR family transcriptional regulator"/>
    <property type="match status" value="1"/>
</dbReference>
<dbReference type="InterPro" id="IPR029016">
    <property type="entry name" value="GAF-like_dom_sf"/>
</dbReference>
<evidence type="ECO:0000259" key="5">
    <source>
        <dbReference type="PROSITE" id="PS51078"/>
    </source>
</evidence>
<dbReference type="SMART" id="SM00346">
    <property type="entry name" value="HTH_ICLR"/>
    <property type="match status" value="1"/>
</dbReference>
<dbReference type="EMBL" id="LXLX01000034">
    <property type="protein sequence ID" value="OFD92383.1"/>
    <property type="molecule type" value="Genomic_DNA"/>
</dbReference>
<evidence type="ECO:0000313" key="6">
    <source>
        <dbReference type="EMBL" id="OFD92383.1"/>
    </source>
</evidence>
<dbReference type="SUPFAM" id="SSF55781">
    <property type="entry name" value="GAF domain-like"/>
    <property type="match status" value="1"/>
</dbReference>
<dbReference type="Proteomes" id="UP000175835">
    <property type="component" value="Unassembled WGS sequence"/>
</dbReference>
<evidence type="ECO:0000256" key="1">
    <source>
        <dbReference type="ARBA" id="ARBA00023015"/>
    </source>
</evidence>
<keyword evidence="2" id="KW-0238">DNA-binding</keyword>
<proteinExistence type="predicted"/>
<dbReference type="GO" id="GO:0003677">
    <property type="term" value="F:DNA binding"/>
    <property type="evidence" value="ECO:0007669"/>
    <property type="project" value="UniProtKB-KW"/>
</dbReference>
<organism evidence="6 8">
    <name type="scientific">Bacillus mycoides</name>
    <dbReference type="NCBI Taxonomy" id="1405"/>
    <lineage>
        <taxon>Bacteria</taxon>
        <taxon>Bacillati</taxon>
        <taxon>Bacillota</taxon>
        <taxon>Bacilli</taxon>
        <taxon>Bacillales</taxon>
        <taxon>Bacillaceae</taxon>
        <taxon>Bacillus</taxon>
        <taxon>Bacillus cereus group</taxon>
    </lineage>
</organism>
<dbReference type="GO" id="GO:0003700">
    <property type="term" value="F:DNA-binding transcription factor activity"/>
    <property type="evidence" value="ECO:0007669"/>
    <property type="project" value="TreeGrafter"/>
</dbReference>
<evidence type="ECO:0000313" key="9">
    <source>
        <dbReference type="Proteomes" id="UP000194131"/>
    </source>
</evidence>
<comment type="caution">
    <text evidence="6">The sequence shown here is derived from an EMBL/GenBank/DDBJ whole genome shotgun (WGS) entry which is preliminary data.</text>
</comment>
<dbReference type="InterPro" id="IPR014757">
    <property type="entry name" value="Tscrpt_reg_IclR_C"/>
</dbReference>
<dbReference type="InterPro" id="IPR036390">
    <property type="entry name" value="WH_DNA-bd_sf"/>
</dbReference>
<evidence type="ECO:0000259" key="4">
    <source>
        <dbReference type="PROSITE" id="PS51077"/>
    </source>
</evidence>
<accession>A0A084J187</accession>
<dbReference type="PANTHER" id="PTHR30136:SF24">
    <property type="entry name" value="HTH-TYPE TRANSCRIPTIONAL REPRESSOR ALLR"/>
    <property type="match status" value="1"/>
</dbReference>
<name>A0A084J187_BACMY</name>
<dbReference type="FunFam" id="1.10.10.10:FF:000518">
    <property type="entry name" value="IclR family transcriptional regulator"/>
    <property type="match status" value="1"/>
</dbReference>
<keyword evidence="1" id="KW-0805">Transcription regulation</keyword>
<dbReference type="Proteomes" id="UP000194131">
    <property type="component" value="Unassembled WGS sequence"/>
</dbReference>
<dbReference type="PANTHER" id="PTHR30136">
    <property type="entry name" value="HELIX-TURN-HELIX TRANSCRIPTIONAL REGULATOR, ICLR FAMILY"/>
    <property type="match status" value="1"/>
</dbReference>
<feature type="domain" description="IclR-ED" evidence="5">
    <location>
        <begin position="65"/>
        <end position="248"/>
    </location>
</feature>
<dbReference type="PATRIC" id="fig|86662.28.peg.3209"/>
<dbReference type="SUPFAM" id="SSF46785">
    <property type="entry name" value="Winged helix' DNA-binding domain"/>
    <property type="match status" value="1"/>
</dbReference>
<reference evidence="7 9" key="2">
    <citation type="submission" date="2016-12" db="EMBL/GenBank/DDBJ databases">
        <title>Genome Sequences of Twelve Sporeforming Bacillus Species Isolated from Foods.</title>
        <authorList>
            <person name="De Jong A."/>
            <person name="Holsappel S."/>
            <person name="Kuipers O.P."/>
        </authorList>
    </citation>
    <scope>NUCLEOTIDE SEQUENCE [LARGE SCALE GENOMIC DNA]</scope>
    <source>
        <strain evidence="7 9">S3E15</strain>
    </source>
</reference>
<reference evidence="6 8" key="1">
    <citation type="submission" date="2016-05" db="EMBL/GenBank/DDBJ databases">
        <title>Bacillus thuringiensis and Bacillus weihenstephanensis as novel biocontrol agents of wilt causing Verticillium species.</title>
        <authorList>
            <person name="Hollensteiner J."/>
            <person name="Wemheuer F."/>
            <person name="Harting R."/>
            <person name="Kolarzyk A."/>
            <person name="Diaz-Valerio S."/>
            <person name="Poehlein A."/>
            <person name="Brzuszkiewicz E."/>
            <person name="Nesemann K."/>
            <person name="Braus-Stromeyer S."/>
            <person name="Braus G."/>
            <person name="Daniel R."/>
            <person name="Liesegang H."/>
        </authorList>
    </citation>
    <scope>NUCLEOTIDE SEQUENCE [LARGE SCALE GENOMIC DNA]</scope>
    <source>
        <strain evidence="6 8">GOE11</strain>
    </source>
</reference>
<dbReference type="PROSITE" id="PS51077">
    <property type="entry name" value="HTH_ICLR"/>
    <property type="match status" value="1"/>
</dbReference>
<dbReference type="PROSITE" id="PS51078">
    <property type="entry name" value="ICLR_ED"/>
    <property type="match status" value="1"/>
</dbReference>
<dbReference type="InterPro" id="IPR050707">
    <property type="entry name" value="HTH_MetabolicPath_Reg"/>
</dbReference>
<evidence type="ECO:0000313" key="7">
    <source>
        <dbReference type="EMBL" id="OSX96560.1"/>
    </source>
</evidence>
<gene>
    <name evidence="6" type="ORF">BWGOE11_31270</name>
    <name evidence="7" type="ORF">S3E15_00191</name>
</gene>
<dbReference type="Gene3D" id="1.10.10.10">
    <property type="entry name" value="Winged helix-like DNA-binding domain superfamily/Winged helix DNA-binding domain"/>
    <property type="match status" value="1"/>
</dbReference>
<dbReference type="Pfam" id="PF09339">
    <property type="entry name" value="HTH_IclR"/>
    <property type="match status" value="1"/>
</dbReference>
<dbReference type="EMBL" id="MRWU01000001">
    <property type="protein sequence ID" value="OSX96560.1"/>
    <property type="molecule type" value="Genomic_DNA"/>
</dbReference>
<dbReference type="Pfam" id="PF01614">
    <property type="entry name" value="IclR_C"/>
    <property type="match status" value="1"/>
</dbReference>
<keyword evidence="3" id="KW-0804">Transcription</keyword>
<dbReference type="GO" id="GO:0045892">
    <property type="term" value="P:negative regulation of DNA-templated transcription"/>
    <property type="evidence" value="ECO:0007669"/>
    <property type="project" value="TreeGrafter"/>
</dbReference>
<dbReference type="AlphaFoldDB" id="A0A084J187"/>
<protein>
    <submittedName>
        <fullName evidence="6">IclR family transcriptional regulator</fullName>
    </submittedName>
</protein>
<dbReference type="RefSeq" id="WP_002165511.1">
    <property type="nucleotide sequence ID" value="NZ_CP035965.1"/>
</dbReference>
<evidence type="ECO:0000256" key="3">
    <source>
        <dbReference type="ARBA" id="ARBA00023163"/>
    </source>
</evidence>
<dbReference type="Gene3D" id="3.30.450.40">
    <property type="match status" value="1"/>
</dbReference>
<dbReference type="InterPro" id="IPR005471">
    <property type="entry name" value="Tscrpt_reg_IclR_N"/>
</dbReference>
<accession>A0A1S9SP71</accession>
<sequence>MSINKTAVKTMDILELFYEHEELSLTEMVQLTNMPKTSVYRLIGSLEEMDFLQKTEKGKYRLGVVFLRFGQLVSQRLSVRNIAIPYMKELRDSLGQAVNLIIQDGNDAIYVEKMEGAQPVRVYTAVGRRAPLYAGACPRILLSYFSEEEKRKYVEETDLKQFADGTIVNKEHLLEVLHMAKKEGYTISYSELENHTAAIAAPIFASDGTVVAGISISGLAIEYSESNISYFTAKVKETAYRISKELGFWV</sequence>
<evidence type="ECO:0000256" key="2">
    <source>
        <dbReference type="ARBA" id="ARBA00023125"/>
    </source>
</evidence>
<dbReference type="InterPro" id="IPR036388">
    <property type="entry name" value="WH-like_DNA-bd_sf"/>
</dbReference>
<feature type="domain" description="HTH iclR-type" evidence="4">
    <location>
        <begin position="4"/>
        <end position="64"/>
    </location>
</feature>
<evidence type="ECO:0000313" key="8">
    <source>
        <dbReference type="Proteomes" id="UP000175835"/>
    </source>
</evidence>